<dbReference type="SUPFAM" id="SSF55874">
    <property type="entry name" value="ATPase domain of HSP90 chaperone/DNA topoisomerase II/histidine kinase"/>
    <property type="match status" value="1"/>
</dbReference>
<organism evidence="13 14">
    <name type="scientific">Sphingomonas aurea</name>
    <dbReference type="NCBI Taxonomy" id="3063994"/>
    <lineage>
        <taxon>Bacteria</taxon>
        <taxon>Pseudomonadati</taxon>
        <taxon>Pseudomonadota</taxon>
        <taxon>Alphaproteobacteria</taxon>
        <taxon>Sphingomonadales</taxon>
        <taxon>Sphingomonadaceae</taxon>
        <taxon>Sphingomonas</taxon>
    </lineage>
</organism>
<feature type="domain" description="PAC" evidence="12">
    <location>
        <begin position="87"/>
        <end position="141"/>
    </location>
</feature>
<evidence type="ECO:0000256" key="1">
    <source>
        <dbReference type="ARBA" id="ARBA00000085"/>
    </source>
</evidence>
<dbReference type="InterPro" id="IPR011102">
    <property type="entry name" value="Sig_transdc_His_kinase_HWE"/>
</dbReference>
<dbReference type="InterPro" id="IPR013656">
    <property type="entry name" value="PAS_4"/>
</dbReference>
<dbReference type="PROSITE" id="PS50113">
    <property type="entry name" value="PAC"/>
    <property type="match status" value="1"/>
</dbReference>
<dbReference type="InterPro" id="IPR000700">
    <property type="entry name" value="PAS-assoc_C"/>
</dbReference>
<evidence type="ECO:0000256" key="9">
    <source>
        <dbReference type="ARBA" id="ARBA00022777"/>
    </source>
</evidence>
<dbReference type="InterPro" id="IPR035965">
    <property type="entry name" value="PAS-like_dom_sf"/>
</dbReference>
<dbReference type="Pfam" id="PF07536">
    <property type="entry name" value="HWE_HK"/>
    <property type="match status" value="1"/>
</dbReference>
<evidence type="ECO:0000256" key="10">
    <source>
        <dbReference type="ARBA" id="ARBA00022840"/>
    </source>
</evidence>
<keyword evidence="10" id="KW-0067">ATP-binding</keyword>
<comment type="caution">
    <text evidence="13">The sequence shown here is derived from an EMBL/GenBank/DDBJ whole genome shotgun (WGS) entry which is preliminary data.</text>
</comment>
<dbReference type="InterPro" id="IPR036890">
    <property type="entry name" value="HATPase_C_sf"/>
</dbReference>
<dbReference type="EC" id="2.7.13.3" evidence="2"/>
<keyword evidence="9" id="KW-0418">Kinase</keyword>
<evidence type="ECO:0000259" key="12">
    <source>
        <dbReference type="PROSITE" id="PS50113"/>
    </source>
</evidence>
<evidence type="ECO:0000256" key="2">
    <source>
        <dbReference type="ARBA" id="ARBA00012438"/>
    </source>
</evidence>
<comment type="catalytic activity">
    <reaction evidence="1">
        <text>ATP + protein L-histidine = ADP + protein N-phospho-L-histidine.</text>
        <dbReference type="EC" id="2.7.13.3"/>
    </reaction>
</comment>
<dbReference type="InterPro" id="IPR000014">
    <property type="entry name" value="PAS"/>
</dbReference>
<keyword evidence="8" id="KW-0547">Nucleotide-binding</keyword>
<sequence length="336" mass="35342">MEQAPKPGRAIVDALSPAALAAVLEQSIDCVKLIGLDGTLQYINHSGLRMMEVESFADVAGRSWASLWPDVTNQAIAAAYTSAADGCSTRFRALCPSRAGVPRWWDVTISAVTDASGMHSGYLCVTRDVTDAQNAREALEIASTEVKHRLKNTYTMIGSLLTAFARGDAGNEGFARTMTDRLGALATAQSLFLSNEADCEIARLIPALLTPFDSPNCPVVIGHQAAAVVDQGVADAIALVLGELSVNSAKHGAFGHGGEVEVGSSLSGALLTITWAEQSLRAVTHHSRRGGQGIRLMQRIAHTRGGSIAIDWRTDGLEVTLAFPDQAGAHPVSTAA</sequence>
<dbReference type="Gene3D" id="3.30.450.20">
    <property type="entry name" value="PAS domain"/>
    <property type="match status" value="1"/>
</dbReference>
<evidence type="ECO:0000256" key="11">
    <source>
        <dbReference type="ARBA" id="ARBA00023026"/>
    </source>
</evidence>
<gene>
    <name evidence="13" type="ORF">Q5H91_14050</name>
</gene>
<evidence type="ECO:0000256" key="3">
    <source>
        <dbReference type="ARBA" id="ARBA00022553"/>
    </source>
</evidence>
<evidence type="ECO:0000256" key="5">
    <source>
        <dbReference type="ARBA" id="ARBA00022643"/>
    </source>
</evidence>
<keyword evidence="5" id="KW-0288">FMN</keyword>
<proteinExistence type="predicted"/>
<dbReference type="SMART" id="SM00911">
    <property type="entry name" value="HWE_HK"/>
    <property type="match status" value="1"/>
</dbReference>
<evidence type="ECO:0000256" key="7">
    <source>
        <dbReference type="ARBA" id="ARBA00022737"/>
    </source>
</evidence>
<dbReference type="PANTHER" id="PTHR41523:SF8">
    <property type="entry name" value="ETHYLENE RESPONSE SENSOR PROTEIN"/>
    <property type="match status" value="1"/>
</dbReference>
<keyword evidence="3" id="KW-0597">Phosphoprotein</keyword>
<dbReference type="Proteomes" id="UP001230685">
    <property type="component" value="Unassembled WGS sequence"/>
</dbReference>
<dbReference type="PANTHER" id="PTHR41523">
    <property type="entry name" value="TWO-COMPONENT SYSTEM SENSOR PROTEIN"/>
    <property type="match status" value="1"/>
</dbReference>
<evidence type="ECO:0000256" key="8">
    <source>
        <dbReference type="ARBA" id="ARBA00022741"/>
    </source>
</evidence>
<keyword evidence="14" id="KW-1185">Reference proteome</keyword>
<keyword evidence="4" id="KW-0285">Flavoprotein</keyword>
<evidence type="ECO:0000313" key="14">
    <source>
        <dbReference type="Proteomes" id="UP001230685"/>
    </source>
</evidence>
<evidence type="ECO:0000256" key="6">
    <source>
        <dbReference type="ARBA" id="ARBA00022679"/>
    </source>
</evidence>
<protein>
    <recommendedName>
        <fullName evidence="2">histidine kinase</fullName>
        <ecNumber evidence="2">2.7.13.3</ecNumber>
    </recommendedName>
</protein>
<accession>A0ABT9ENC8</accession>
<keyword evidence="11" id="KW-0843">Virulence</keyword>
<evidence type="ECO:0000256" key="4">
    <source>
        <dbReference type="ARBA" id="ARBA00022630"/>
    </source>
</evidence>
<dbReference type="RefSeq" id="WP_305174060.1">
    <property type="nucleotide sequence ID" value="NZ_JAUUDS010000008.1"/>
</dbReference>
<reference evidence="13 14" key="1">
    <citation type="submission" date="2023-07" db="EMBL/GenBank/DDBJ databases">
        <authorList>
            <person name="Kim M.K."/>
        </authorList>
    </citation>
    <scope>NUCLEOTIDE SEQUENCE [LARGE SCALE GENOMIC DNA]</scope>
    <source>
        <strain evidence="13 14">KR1UV-12</strain>
    </source>
</reference>
<dbReference type="NCBIfam" id="TIGR00229">
    <property type="entry name" value="sensory_box"/>
    <property type="match status" value="1"/>
</dbReference>
<dbReference type="CDD" id="cd00130">
    <property type="entry name" value="PAS"/>
    <property type="match status" value="1"/>
</dbReference>
<dbReference type="SUPFAM" id="SSF55785">
    <property type="entry name" value="PYP-like sensor domain (PAS domain)"/>
    <property type="match status" value="1"/>
</dbReference>
<dbReference type="EMBL" id="JAUUDS010000008">
    <property type="protein sequence ID" value="MDP1028342.1"/>
    <property type="molecule type" value="Genomic_DNA"/>
</dbReference>
<keyword evidence="6" id="KW-0808">Transferase</keyword>
<dbReference type="Pfam" id="PF08448">
    <property type="entry name" value="PAS_4"/>
    <property type="match status" value="1"/>
</dbReference>
<name>A0ABT9ENC8_9SPHN</name>
<dbReference type="Gene3D" id="3.30.565.10">
    <property type="entry name" value="Histidine kinase-like ATPase, C-terminal domain"/>
    <property type="match status" value="1"/>
</dbReference>
<keyword evidence="7" id="KW-0677">Repeat</keyword>
<evidence type="ECO:0000313" key="13">
    <source>
        <dbReference type="EMBL" id="MDP1028342.1"/>
    </source>
</evidence>